<accession>G7HYW6</accession>
<dbReference type="Proteomes" id="UP000004840">
    <property type="component" value="Unassembled WGS sequence"/>
</dbReference>
<proteinExistence type="predicted"/>
<dbReference type="InterPro" id="IPR000551">
    <property type="entry name" value="MerR-type_HTH_dom"/>
</dbReference>
<protein>
    <submittedName>
        <fullName evidence="3">MerR-family transcriptional regulator</fullName>
    </submittedName>
</protein>
<organism evidence="3 4">
    <name type="scientific">Corynebacterium casei UCMA 3821</name>
    <dbReference type="NCBI Taxonomy" id="1110505"/>
    <lineage>
        <taxon>Bacteria</taxon>
        <taxon>Bacillati</taxon>
        <taxon>Actinomycetota</taxon>
        <taxon>Actinomycetes</taxon>
        <taxon>Mycobacteriales</taxon>
        <taxon>Corynebacteriaceae</taxon>
        <taxon>Corynebacterium</taxon>
    </lineage>
</organism>
<dbReference type="PROSITE" id="PS50937">
    <property type="entry name" value="HTH_MERR_2"/>
    <property type="match status" value="1"/>
</dbReference>
<name>G7HYW6_9CORY</name>
<reference evidence="3 4" key="1">
    <citation type="journal article" date="2012" name="J. Bacteriol.">
        <title>Genome Sequence of Corynebacterium casei UCMA 3821, Isolated from a Smear-Ripened Cheese.</title>
        <authorList>
            <person name="Monnet C."/>
            <person name="Loux V."/>
            <person name="Bento P."/>
            <person name="Gibrat J.F."/>
            <person name="Straub C."/>
            <person name="Bonnarme P."/>
            <person name="Landaud S."/>
            <person name="Irlinger F."/>
        </authorList>
    </citation>
    <scope>NUCLEOTIDE SEQUENCE [LARGE SCALE GENOMIC DNA]</scope>
    <source>
        <strain evidence="3 4">UCMA 3821</strain>
    </source>
</reference>
<dbReference type="Pfam" id="PF13411">
    <property type="entry name" value="MerR_1"/>
    <property type="match status" value="1"/>
</dbReference>
<sequence length="217" mass="23583">MAELSRQSGVSVPTIKYYLREGLLAPGEATSANQALYDHEHVERIRLVRSLSKVAKLPLATIAEVLRIVDGGGNVMEAMGRTQNALVGEIPEGSTDDEEFEEVKELLDSEIVKMGWHVRRDSRAYSMALRALQELHVENLSPPVKHMADYVAAADKVGEADISTVADASSAPDMVRRMAMGTTLRGPLTDALIWLAQQHHAGKTYGGGEQTCGIEDS</sequence>
<dbReference type="PRINTS" id="PR00040">
    <property type="entry name" value="HTHMERR"/>
</dbReference>
<dbReference type="Gene3D" id="1.10.1660.10">
    <property type="match status" value="1"/>
</dbReference>
<evidence type="ECO:0000259" key="2">
    <source>
        <dbReference type="PROSITE" id="PS50937"/>
    </source>
</evidence>
<dbReference type="PANTHER" id="PTHR30204:SF98">
    <property type="entry name" value="HTH-TYPE TRANSCRIPTIONAL REGULATOR ADHR"/>
    <property type="match status" value="1"/>
</dbReference>
<dbReference type="GO" id="GO:0003677">
    <property type="term" value="F:DNA binding"/>
    <property type="evidence" value="ECO:0007669"/>
    <property type="project" value="UniProtKB-KW"/>
</dbReference>
<dbReference type="SUPFAM" id="SSF46955">
    <property type="entry name" value="Putative DNA-binding domain"/>
    <property type="match status" value="1"/>
</dbReference>
<dbReference type="PANTHER" id="PTHR30204">
    <property type="entry name" value="REDOX-CYCLING DRUG-SENSING TRANSCRIPTIONAL ACTIVATOR SOXR"/>
    <property type="match status" value="1"/>
</dbReference>
<dbReference type="EMBL" id="CAFW01000079">
    <property type="protein sequence ID" value="CCE55381.1"/>
    <property type="molecule type" value="Genomic_DNA"/>
</dbReference>
<keyword evidence="1" id="KW-0238">DNA-binding</keyword>
<dbReference type="GO" id="GO:0003700">
    <property type="term" value="F:DNA-binding transcription factor activity"/>
    <property type="evidence" value="ECO:0007669"/>
    <property type="project" value="InterPro"/>
</dbReference>
<dbReference type="CDD" id="cd04780">
    <property type="entry name" value="HTH_MerR-like_sg5"/>
    <property type="match status" value="1"/>
</dbReference>
<evidence type="ECO:0000313" key="4">
    <source>
        <dbReference type="Proteomes" id="UP000004840"/>
    </source>
</evidence>
<dbReference type="AlphaFoldDB" id="G7HYW6"/>
<evidence type="ECO:0000256" key="1">
    <source>
        <dbReference type="ARBA" id="ARBA00023125"/>
    </source>
</evidence>
<evidence type="ECO:0000313" key="3">
    <source>
        <dbReference type="EMBL" id="CCE55381.1"/>
    </source>
</evidence>
<feature type="domain" description="HTH merR-type" evidence="2">
    <location>
        <begin position="1"/>
        <end position="68"/>
    </location>
</feature>
<comment type="caution">
    <text evidence="3">The sequence shown here is derived from an EMBL/GenBank/DDBJ whole genome shotgun (WGS) entry which is preliminary data.</text>
</comment>
<gene>
    <name evidence="3" type="ORF">CCAS_09385</name>
</gene>
<dbReference type="SMART" id="SM00422">
    <property type="entry name" value="HTH_MERR"/>
    <property type="match status" value="1"/>
</dbReference>
<dbReference type="InterPro" id="IPR009061">
    <property type="entry name" value="DNA-bd_dom_put_sf"/>
</dbReference>
<dbReference type="InterPro" id="IPR047057">
    <property type="entry name" value="MerR_fam"/>
</dbReference>